<reference evidence="1" key="1">
    <citation type="submission" date="2013-02" db="EMBL/GenBank/DDBJ databases">
        <title>Comparative genomics of Borrelia species.</title>
        <authorList>
            <person name="Schwan T.G."/>
            <person name="Raffel S.J."/>
            <person name="Porcella S.F."/>
        </authorList>
    </citation>
    <scope>NUCLEOTIDE SEQUENCE</scope>
    <source>
        <strain evidence="1">YOR</strain>
        <plasmid evidence="1">unnamed</plasmid>
    </source>
</reference>
<name>W5SAZ0_9SPIR</name>
<dbReference type="AlphaFoldDB" id="W5SAZ0"/>
<organism evidence="1">
    <name type="scientific">Borrelia nietonii YOR</name>
    <dbReference type="NCBI Taxonomy" id="1293576"/>
    <lineage>
        <taxon>Bacteria</taxon>
        <taxon>Pseudomonadati</taxon>
        <taxon>Spirochaetota</taxon>
        <taxon>Spirochaetia</taxon>
        <taxon>Spirochaetales</taxon>
        <taxon>Borreliaceae</taxon>
        <taxon>Borrelia</taxon>
        <taxon>Borrelia nietonii</taxon>
    </lineage>
</organism>
<evidence type="ECO:0000313" key="1">
    <source>
        <dbReference type="EMBL" id="AHH04105.1"/>
    </source>
</evidence>
<dbReference type="EMBL" id="CP004156">
    <property type="protein sequence ID" value="AHH04105.1"/>
    <property type="molecule type" value="Genomic_DNA"/>
</dbReference>
<dbReference type="PROSITE" id="PS51257">
    <property type="entry name" value="PROKAR_LIPOPROTEIN"/>
    <property type="match status" value="1"/>
</dbReference>
<accession>W5SAZ0</accession>
<protein>
    <submittedName>
        <fullName evidence="1">Uncharacterized protein</fullName>
    </submittedName>
</protein>
<proteinExistence type="predicted"/>
<geneLocation type="plasmid" evidence="1">
    <name>unnamed</name>
</geneLocation>
<gene>
    <name evidence="1" type="ORF">BHY_1154</name>
</gene>
<sequence length="36" mass="4142">MKYVIFMIVCLVLSCNLENEKKVDIQDINKQIGNNA</sequence>
<keyword evidence="1" id="KW-0614">Plasmid</keyword>
<dbReference type="HOGENOM" id="CLU_3354916_0_0_12"/>